<dbReference type="GO" id="GO:0016020">
    <property type="term" value="C:membrane"/>
    <property type="evidence" value="ECO:0007669"/>
    <property type="project" value="InterPro"/>
</dbReference>
<gene>
    <name evidence="2" type="ORF">SAJA_13475</name>
</gene>
<dbReference type="InterPro" id="IPR013783">
    <property type="entry name" value="Ig-like_fold"/>
</dbReference>
<dbReference type="AlphaFoldDB" id="A0A423PGZ3"/>
<organism evidence="2 3">
    <name type="scientific">Salinisphaera japonica YTM-1</name>
    <dbReference type="NCBI Taxonomy" id="1209778"/>
    <lineage>
        <taxon>Bacteria</taxon>
        <taxon>Pseudomonadati</taxon>
        <taxon>Pseudomonadota</taxon>
        <taxon>Gammaproteobacteria</taxon>
        <taxon>Salinisphaerales</taxon>
        <taxon>Salinisphaeraceae</taxon>
        <taxon>Salinisphaera</taxon>
    </lineage>
</organism>
<evidence type="ECO:0000313" key="2">
    <source>
        <dbReference type="EMBL" id="ROO24813.1"/>
    </source>
</evidence>
<reference evidence="2 3" key="1">
    <citation type="submission" date="2013-10" db="EMBL/GenBank/DDBJ databases">
        <title>Salinisphaera japonica YTM-1 Genome Sequencing.</title>
        <authorList>
            <person name="Lai Q."/>
            <person name="Li C."/>
            <person name="Shao Z."/>
        </authorList>
    </citation>
    <scope>NUCLEOTIDE SEQUENCE [LARGE SCALE GENOMIC DNA]</scope>
    <source>
        <strain evidence="2 3">YTM-1</strain>
    </source>
</reference>
<evidence type="ECO:0000313" key="3">
    <source>
        <dbReference type="Proteomes" id="UP000285310"/>
    </source>
</evidence>
<dbReference type="GO" id="GO:0005509">
    <property type="term" value="F:calcium ion binding"/>
    <property type="evidence" value="ECO:0007669"/>
    <property type="project" value="InterPro"/>
</dbReference>
<dbReference type="Gene3D" id="1.20.1600.10">
    <property type="entry name" value="Outer membrane efflux proteins (OEP)"/>
    <property type="match status" value="1"/>
</dbReference>
<dbReference type="Pfam" id="PF02321">
    <property type="entry name" value="OEP"/>
    <property type="match status" value="1"/>
</dbReference>
<dbReference type="PANTHER" id="PTHR30203">
    <property type="entry name" value="OUTER MEMBRANE CATION EFFLUX PROTEIN"/>
    <property type="match status" value="1"/>
</dbReference>
<evidence type="ECO:0000256" key="1">
    <source>
        <dbReference type="ARBA" id="ARBA00007613"/>
    </source>
</evidence>
<comment type="caution">
    <text evidence="2">The sequence shown here is derived from an EMBL/GenBank/DDBJ whole genome shotgun (WGS) entry which is preliminary data.</text>
</comment>
<dbReference type="Proteomes" id="UP000285310">
    <property type="component" value="Unassembled WGS sequence"/>
</dbReference>
<dbReference type="SUPFAM" id="SSF56954">
    <property type="entry name" value="Outer membrane efflux proteins (OEP)"/>
    <property type="match status" value="1"/>
</dbReference>
<dbReference type="SUPFAM" id="SSF49313">
    <property type="entry name" value="Cadherin-like"/>
    <property type="match status" value="1"/>
</dbReference>
<comment type="similarity">
    <text evidence="1">Belongs to the outer membrane factor (OMF) (TC 1.B.17) family.</text>
</comment>
<dbReference type="InterPro" id="IPR003423">
    <property type="entry name" value="OMP_efflux"/>
</dbReference>
<accession>A0A423PGZ3</accession>
<dbReference type="OrthoDB" id="9764652at2"/>
<proteinExistence type="inferred from homology"/>
<dbReference type="InterPro" id="IPR010131">
    <property type="entry name" value="MdtP/NodT-like"/>
</dbReference>
<keyword evidence="3" id="KW-1185">Reference proteome</keyword>
<dbReference type="InParanoid" id="A0A423PGZ3"/>
<dbReference type="Pfam" id="PF05345">
    <property type="entry name" value="He_PIG"/>
    <property type="match status" value="1"/>
</dbReference>
<name>A0A423PGZ3_9GAMM</name>
<dbReference type="Gene3D" id="2.60.40.10">
    <property type="entry name" value="Immunoglobulins"/>
    <property type="match status" value="1"/>
</dbReference>
<dbReference type="PROSITE" id="PS51257">
    <property type="entry name" value="PROKAR_LIPOPROTEIN"/>
    <property type="match status" value="1"/>
</dbReference>
<protein>
    <submittedName>
        <fullName evidence="2">Transporter</fullName>
    </submittedName>
</protein>
<dbReference type="EMBL" id="AYKG01000056">
    <property type="protein sequence ID" value="ROO24813.1"/>
    <property type="molecule type" value="Genomic_DNA"/>
</dbReference>
<sequence>MGDRLYQGENMRFTQRSRQWLGVVSLAVVTTGCAVSPDPLTRDELADQARADMAVLRSGQPAIDTPLSQEDAVARAILYNRDRHVASMKAALARNQLTTANFQMLPSLTASAGYTTRSEFAATQSVPFIDGSPRRELGNDIFSVGQEKNRTTYGVDFTWSILDFGLSYVRAKQQANQYLVTVEEERKAVQNLAHETRTAYWKAVSATALLDRVGPLMDKVNGAVANSREITRQRISDPLTNYSYERSLLDVKRALQSLREELIGSREKLAQLMGLPPDTVYQLASYEADELEAPNAVFDIDTMENTALLQRPEILSASYRKRIARDDVRAALLQMFPDLSLSAGYQQDSNDFLRYNDWASAGASISYDLLNIFETKAKYDAAKTSVEVADQQRLATALAVLTQVHLAALEYRSAREQLSTSTSYLRVSRSISDLVYNQSQAGSTGQLTAIKEQLNSLVAELRRDLAYASLQNAFARIYQSIGLDPYPKDAGDTPDELAAAISRRRAAWQAGYIGVVIKPIANQGPVLTTRDGTTQPSFTFADDTFTVGGDVTYQATSENGALPSWLRFDENSRTFSAATGAPIRNTPITVTAINGEGVSASDSFVLQTNFGSS</sequence>
<dbReference type="InterPro" id="IPR015919">
    <property type="entry name" value="Cadherin-like_sf"/>
</dbReference>
<dbReference type="GO" id="GO:0015562">
    <property type="term" value="F:efflux transmembrane transporter activity"/>
    <property type="evidence" value="ECO:0007669"/>
    <property type="project" value="InterPro"/>
</dbReference>